<dbReference type="SUPFAM" id="SSF56784">
    <property type="entry name" value="HAD-like"/>
    <property type="match status" value="1"/>
</dbReference>
<dbReference type="STRING" id="60547.GCA_000751215_06505"/>
<name>A0A069PRC5_9BURK</name>
<reference evidence="1 2" key="1">
    <citation type="submission" date="2014-03" db="EMBL/GenBank/DDBJ databases">
        <title>Draft Genome Sequences of Four Burkholderia Strains.</title>
        <authorList>
            <person name="Liu X.Y."/>
            <person name="Li C.X."/>
            <person name="Xu J.H."/>
        </authorList>
    </citation>
    <scope>NUCLEOTIDE SEQUENCE [LARGE SCALE GENOMIC DNA]</scope>
    <source>
        <strain evidence="1 2">DSM 50014</strain>
    </source>
</reference>
<dbReference type="EMBL" id="JFHC01000017">
    <property type="protein sequence ID" value="KDR42424.1"/>
    <property type="molecule type" value="Genomic_DNA"/>
</dbReference>
<organism evidence="1 2">
    <name type="scientific">Caballeronia glathei</name>
    <dbReference type="NCBI Taxonomy" id="60547"/>
    <lineage>
        <taxon>Bacteria</taxon>
        <taxon>Pseudomonadati</taxon>
        <taxon>Pseudomonadota</taxon>
        <taxon>Betaproteobacteria</taxon>
        <taxon>Burkholderiales</taxon>
        <taxon>Burkholderiaceae</taxon>
        <taxon>Caballeronia</taxon>
    </lineage>
</organism>
<proteinExistence type="predicted"/>
<keyword evidence="2" id="KW-1185">Reference proteome</keyword>
<comment type="caution">
    <text evidence="1">The sequence shown here is derived from an EMBL/GenBank/DDBJ whole genome shotgun (WGS) entry which is preliminary data.</text>
</comment>
<accession>A0A069PRC5</accession>
<protein>
    <submittedName>
        <fullName evidence="1">Uncharacterized protein</fullName>
    </submittedName>
</protein>
<sequence>MTIDAIVANMDPVWTSTGDDTKPAAKHAQSAALKRFLQSARDDGYPLLLMSELNAASLNNAIGETLGDDGITYFSAILSSSACGTRYAVALHTLATPAHRVVAVGADERELEEARSSGITRCMPLSDALRRGSAPFSHAFSSDR</sequence>
<dbReference type="RefSeq" id="WP_035939749.1">
    <property type="nucleotide sequence ID" value="NZ_CADFFX010000023.1"/>
</dbReference>
<evidence type="ECO:0000313" key="2">
    <source>
        <dbReference type="Proteomes" id="UP000027466"/>
    </source>
</evidence>
<evidence type="ECO:0000313" key="1">
    <source>
        <dbReference type="EMBL" id="KDR42424.1"/>
    </source>
</evidence>
<dbReference type="Proteomes" id="UP000027466">
    <property type="component" value="Unassembled WGS sequence"/>
</dbReference>
<dbReference type="AlphaFoldDB" id="A0A069PRC5"/>
<dbReference type="InterPro" id="IPR036412">
    <property type="entry name" value="HAD-like_sf"/>
</dbReference>
<gene>
    <name evidence="1" type="ORF">BG61_09750</name>
</gene>